<comment type="caution">
    <text evidence="2">The sequence shown here is derived from an EMBL/GenBank/DDBJ whole genome shotgun (WGS) entry which is preliminary data.</text>
</comment>
<keyword evidence="3" id="KW-1185">Reference proteome</keyword>
<protein>
    <submittedName>
        <fullName evidence="2">(Mediterranean fruit fly) hypothetical protein</fullName>
    </submittedName>
</protein>
<dbReference type="AlphaFoldDB" id="A0A811UAR8"/>
<organism evidence="2 3">
    <name type="scientific">Ceratitis capitata</name>
    <name type="common">Mediterranean fruit fly</name>
    <name type="synonym">Tephritis capitata</name>
    <dbReference type="NCBI Taxonomy" id="7213"/>
    <lineage>
        <taxon>Eukaryota</taxon>
        <taxon>Metazoa</taxon>
        <taxon>Ecdysozoa</taxon>
        <taxon>Arthropoda</taxon>
        <taxon>Hexapoda</taxon>
        <taxon>Insecta</taxon>
        <taxon>Pterygota</taxon>
        <taxon>Neoptera</taxon>
        <taxon>Endopterygota</taxon>
        <taxon>Diptera</taxon>
        <taxon>Brachycera</taxon>
        <taxon>Muscomorpha</taxon>
        <taxon>Tephritoidea</taxon>
        <taxon>Tephritidae</taxon>
        <taxon>Ceratitis</taxon>
        <taxon>Ceratitis</taxon>
    </lineage>
</organism>
<dbReference type="OrthoDB" id="10031169at2759"/>
<sequence>MSLWCSNWLPRMWTNSLMRKLSLRKLLGSSSSVATVISNIAARFTTASEQQSLRQFNEQNSSKFGSSASTLLAAEKAVEENLAWASSRLESFTSYLSNRKHSGAATNTVAVLTVILCAIVSRFLQ</sequence>
<keyword evidence="1" id="KW-0472">Membrane</keyword>
<dbReference type="Proteomes" id="UP000606786">
    <property type="component" value="Unassembled WGS sequence"/>
</dbReference>
<dbReference type="Gene3D" id="1.25.50.20">
    <property type="match status" value="1"/>
</dbReference>
<feature type="transmembrane region" description="Helical" evidence="1">
    <location>
        <begin position="104"/>
        <end position="124"/>
    </location>
</feature>
<evidence type="ECO:0000313" key="2">
    <source>
        <dbReference type="EMBL" id="CAD6995176.1"/>
    </source>
</evidence>
<proteinExistence type="predicted"/>
<gene>
    <name evidence="2" type="ORF">CCAP1982_LOCUS3897</name>
</gene>
<evidence type="ECO:0000313" key="3">
    <source>
        <dbReference type="Proteomes" id="UP000606786"/>
    </source>
</evidence>
<name>A0A811UAR8_CERCA</name>
<reference evidence="2" key="1">
    <citation type="submission" date="2020-11" db="EMBL/GenBank/DDBJ databases">
        <authorList>
            <person name="Whitehead M."/>
        </authorList>
    </citation>
    <scope>NUCLEOTIDE SEQUENCE</scope>
    <source>
        <strain evidence="2">EGII</strain>
    </source>
</reference>
<evidence type="ECO:0000256" key="1">
    <source>
        <dbReference type="SAM" id="Phobius"/>
    </source>
</evidence>
<dbReference type="EMBL" id="CAJHJT010000001">
    <property type="protein sequence ID" value="CAD6995176.1"/>
    <property type="molecule type" value="Genomic_DNA"/>
</dbReference>
<keyword evidence="1" id="KW-1133">Transmembrane helix</keyword>
<accession>A0A811UAR8</accession>
<keyword evidence="1" id="KW-0812">Transmembrane</keyword>